<accession>A0A8S1NHN4</accession>
<evidence type="ECO:0000256" key="1">
    <source>
        <dbReference type="SAM" id="Coils"/>
    </source>
</evidence>
<feature type="coiled-coil region" evidence="1">
    <location>
        <begin position="1"/>
        <end position="28"/>
    </location>
</feature>
<reference evidence="2" key="1">
    <citation type="submission" date="2021-01" db="EMBL/GenBank/DDBJ databases">
        <authorList>
            <consortium name="Genoscope - CEA"/>
            <person name="William W."/>
        </authorList>
    </citation>
    <scope>NUCLEOTIDE SEQUENCE</scope>
</reference>
<evidence type="ECO:0000313" key="2">
    <source>
        <dbReference type="EMBL" id="CAD8089621.1"/>
    </source>
</evidence>
<dbReference type="Proteomes" id="UP000688137">
    <property type="component" value="Unassembled WGS sequence"/>
</dbReference>
<dbReference type="InterPro" id="IPR039904">
    <property type="entry name" value="TRANK1"/>
</dbReference>
<proteinExistence type="predicted"/>
<organism evidence="2 3">
    <name type="scientific">Paramecium primaurelia</name>
    <dbReference type="NCBI Taxonomy" id="5886"/>
    <lineage>
        <taxon>Eukaryota</taxon>
        <taxon>Sar</taxon>
        <taxon>Alveolata</taxon>
        <taxon>Ciliophora</taxon>
        <taxon>Intramacronucleata</taxon>
        <taxon>Oligohymenophorea</taxon>
        <taxon>Peniculida</taxon>
        <taxon>Parameciidae</taxon>
        <taxon>Paramecium</taxon>
    </lineage>
</organism>
<sequence length="2283" mass="272228">MKTKIENAREKKENLEQEEQRLITLGEKFCSEYDLKSINFITQFIPQFLEYYVKSQRRDKYVNPLPLISISKSPFRNILTKFDMNLLFPDRIWEFQMTANFLEQLTKCYQDSKSLSQILFQIKSVLQGDFEKQPQETSSYSLQHLYKSRKTQQQRNNIPYTEIYQIYNQYKQAESLIVQIVPKQQFTLNSLNQLQTLKYVDTMVFISLGNYQYIENLKEYIDQQEQDPFLQDELALIQEIKNQSKYNQVKVGDKMMINQNYVIPRIYKIINFQKDQFVFNLNYQKWIKQQTSINYAKRVQVQNELKGSYFLLKRYLFTPNFQQYRNLLKNIKSERFTINMEQFEAISKEGDTILIGRSGTGKTTISLLKLFITDAIFMLRQNLDLVKESNSKINLQYNNQLSTGIQLKTLFLTSSPLLAQQIKQKYENLVKNVEETLKQKNRVQKFSDQFKENLDESTVQILDVLDKEDENENESQFEIEDEDENEEDIDQYEKEMGQFQTISDIKSFPAFLTIRKLLFLIDSQLNNPFFKNKEQIHRSAQWHNEYFGVLSLNQNISNNNFSDQLDTEINELDQKEIIFLNNNLKEVTLECFKDFFWPKIMRQFGWNEKQSLNSLDPMIVWSDIITIIKGSEKSFHYPNYHLKLQDYNSNFKYGCNLNCDKVFNIFLIYEKLKSKYGYYDILDLINHINYQQVYCFDNIEYMHYIILDELQDVPKALLILLNRMTQVQLFLAGDNAQNIVKGIGMKFKDIVSCLEKEKQQKQSIKLTKTTLIQLSYNFRSTNQILQLGNTLVNALEIFFPNYLDFLQKEKSNQQGPKPTIIQSIYNQDLLNYLFKKYQNKQSNVEFGYNSVIIVKDQESKLKIPIELQNAIILTIYEAKGLEFDDVILFNFFADSNEEQNAWNLFQQLQIVKIKKDKNEWNSKCNQKSYLMHKNISKHEVELTILELRKPNPNKKQNAQTLNPNKINLTLQHELKQLYVAITRPKKRLIIFDQSLQNRFYIQKIWEELDLVEVIHEQQIQDFKFVLSFSIDNKANWKKQGYRMLRQNNYEQAQKCFMLANEIELANKSLAYNLATQATLSSNNFGLFIQAAEIFENINLLKRAASCYFSGQKYQKAFQLYEQLSCKNEMAESAYFAGQYQIAGQIFSELGEVRRSIECFNKQKLWNISLDQLKLNKDQFTPEEKLMFLNLIIPKYLKEITEDIEKEELLIQQNEQIINPNDETESFQVENSLLNQSQMTQQIKNDIDVLEDSQSFQVVKEDSLDHLSIFDPDDEWIKPDNKSLIKSIASSSIESQFSNVLLMNQPSNQPLLKSRLNIFMKNNIMLKLAERFQQFYDEFKLLLENQKSQCALLSFRNQDEKELDHMINFLYDLENFDIEAVYFVLDILEHFQSYKLCIYVCNQFKLSSHLGRYLVSLASQYTPIAKNNFKLENWIIGNNLKRKRLLDQSMLAQIVFTNILESINPIYLKFKYEEQLNSFNSFGIECYKQLIGLGYWRTIIYQLDYENAFKLCQSFNNYQDLVILIEKVKDQRETKQLTNEEQFQLIKYNYFIQVEQYFLTNQSTKINIDQIFEITIQSTTNRILTKENIIQLINNSKLDKEDLTYQEKLKQIESIILCMFCSMGILKFEIDQQYNSIIDLIQKQQYCINQLGFIHNKSNIIEALQFLFKFSFPNGDIMIDYSQYCIIHITSKLIKYVNDQMIFMDIAYEYIAIPFETLGKLIKQYFCNFKPMITLSQSIQNIQDQQEMKQIFKCLNQRLQYQYENILPRLTLPLNEQIDYFSKVAYGIRQKNLANSIDDHESSILHFTKSDEMRTVHKWLLQTNFRFNKIDKQIKYYLKNESILLLEQGLKNQFQKHGFIILALNLLHLQDNLPFAIFTLQNIKDKEVSQYYLKYLEFLECQNFNIIEDSFECFIEYSQYFEDKMYLDEWINHLIRIGIKILLAQSGIKSIIIPLKYQEIISCQQNFDQPLFKITRPEIILEFIEQLQYFIETCNSEHYEYLCNLLLIVFIINLQNLTDVIKERLLQIFSNNSTYQYYQKLHQCLIQKQPNLQQELINKMDVLFIKGQFEEKLITRQINQKAENVNSQIVYQNCLSKWESYFLEAQEIQKNGMNLLKKWRCFKIQHKKMNLFKNQKIPLVIRFYQFHQFQIKDIKYQYKDTQHESIIVKIYNFQEELLKLRQKMLRGADLQFINQILNNSTNLVKEIKNGLLQVDLFEELKLKYQNWKDTTNTFEKNEQELVERNRQILKLKWQKLQAGVKVQNKFDSKCIKTVEEHLDEESQD</sequence>
<keyword evidence="3" id="KW-1185">Reference proteome</keyword>
<dbReference type="EMBL" id="CAJJDM010000087">
    <property type="protein sequence ID" value="CAD8089621.1"/>
    <property type="molecule type" value="Genomic_DNA"/>
</dbReference>
<protein>
    <recommendedName>
        <fullName evidence="4">UvrD-like helicase ATP-binding domain-containing protein</fullName>
    </recommendedName>
</protein>
<dbReference type="OMA" id="EDSFECF"/>
<dbReference type="PANTHER" id="PTHR21529">
    <property type="entry name" value="MAMMARY TURMOR VIRUS RECEPTOR HOMOLOG 1, 2 MTVR1, 2"/>
    <property type="match status" value="1"/>
</dbReference>
<evidence type="ECO:0000313" key="3">
    <source>
        <dbReference type="Proteomes" id="UP000688137"/>
    </source>
</evidence>
<dbReference type="PANTHER" id="PTHR21529:SF4">
    <property type="entry name" value="TPR AND ANKYRIN REPEAT-CONTAINING PROTEIN 1"/>
    <property type="match status" value="1"/>
</dbReference>
<evidence type="ECO:0008006" key="4">
    <source>
        <dbReference type="Google" id="ProtNLM"/>
    </source>
</evidence>
<comment type="caution">
    <text evidence="2">The sequence shown here is derived from an EMBL/GenBank/DDBJ whole genome shotgun (WGS) entry which is preliminary data.</text>
</comment>
<gene>
    <name evidence="2" type="ORF">PPRIM_AZ9-3.1.T0840032</name>
</gene>
<keyword evidence="1" id="KW-0175">Coiled coil</keyword>
<name>A0A8S1NHN4_PARPR</name>